<evidence type="ECO:0000256" key="6">
    <source>
        <dbReference type="ARBA" id="ARBA00022670"/>
    </source>
</evidence>
<keyword evidence="7" id="KW-0479">Metal-binding</keyword>
<keyword evidence="10" id="KW-0862">Zinc</keyword>
<dbReference type="Gene3D" id="1.10.8.60">
    <property type="match status" value="1"/>
</dbReference>
<keyword evidence="13" id="KW-0496">Mitochondrion</keyword>
<comment type="subcellular location">
    <subcellularLocation>
        <location evidence="3">Membrane</location>
    </subcellularLocation>
    <subcellularLocation>
        <location evidence="2">Mitochondrion</location>
    </subcellularLocation>
</comment>
<evidence type="ECO:0000256" key="11">
    <source>
        <dbReference type="ARBA" id="ARBA00022840"/>
    </source>
</evidence>
<dbReference type="GO" id="GO:0005524">
    <property type="term" value="F:ATP binding"/>
    <property type="evidence" value="ECO:0007669"/>
    <property type="project" value="UniProtKB-KW"/>
</dbReference>
<comment type="cofactor">
    <cofactor evidence="1">
        <name>Zn(2+)</name>
        <dbReference type="ChEBI" id="CHEBI:29105"/>
    </cofactor>
</comment>
<comment type="similarity">
    <text evidence="4">In the C-terminal section; belongs to the peptidase M41 family.</text>
</comment>
<feature type="region of interest" description="Disordered" evidence="15">
    <location>
        <begin position="140"/>
        <end position="191"/>
    </location>
</feature>
<evidence type="ECO:0000256" key="3">
    <source>
        <dbReference type="ARBA" id="ARBA00004370"/>
    </source>
</evidence>
<dbReference type="GO" id="GO:0005743">
    <property type="term" value="C:mitochondrial inner membrane"/>
    <property type="evidence" value="ECO:0007669"/>
    <property type="project" value="TreeGrafter"/>
</dbReference>
<dbReference type="SUPFAM" id="SSF52540">
    <property type="entry name" value="P-loop containing nucleoside triphosphate hydrolases"/>
    <property type="match status" value="1"/>
</dbReference>
<dbReference type="InterPro" id="IPR003960">
    <property type="entry name" value="ATPase_AAA_CS"/>
</dbReference>
<keyword evidence="8" id="KW-0547">Nucleotide-binding</keyword>
<keyword evidence="16" id="KW-0812">Transmembrane</keyword>
<keyword evidence="11" id="KW-0067">ATP-binding</keyword>
<dbReference type="Pfam" id="PF03057">
    <property type="entry name" value="DUF236"/>
    <property type="match status" value="1"/>
</dbReference>
<keyword evidence="14 16" id="KW-0472">Membrane</keyword>
<dbReference type="GO" id="GO:0006515">
    <property type="term" value="P:protein quality control for misfolded or incompletely synthesized proteins"/>
    <property type="evidence" value="ECO:0007669"/>
    <property type="project" value="TreeGrafter"/>
</dbReference>
<feature type="region of interest" description="Disordered" evidence="15">
    <location>
        <begin position="209"/>
        <end position="235"/>
    </location>
</feature>
<dbReference type="InterPro" id="IPR041569">
    <property type="entry name" value="AAA_lid_3"/>
</dbReference>
<gene>
    <name evidence="18" type="ORF">WR25_24036</name>
</gene>
<evidence type="ECO:0000256" key="9">
    <source>
        <dbReference type="ARBA" id="ARBA00022801"/>
    </source>
</evidence>
<feature type="compositionally biased region" description="Basic and acidic residues" evidence="15">
    <location>
        <begin position="181"/>
        <end position="191"/>
    </location>
</feature>
<comment type="similarity">
    <text evidence="5">In the N-terminal section; belongs to the AAA ATPase family.</text>
</comment>
<dbReference type="Gene3D" id="1.20.58.760">
    <property type="entry name" value="Peptidase M41"/>
    <property type="match status" value="1"/>
</dbReference>
<dbReference type="GO" id="GO:0046872">
    <property type="term" value="F:metal ion binding"/>
    <property type="evidence" value="ECO:0007669"/>
    <property type="project" value="UniProtKB-KW"/>
</dbReference>
<feature type="domain" description="AAA+ ATPase" evidence="17">
    <location>
        <begin position="556"/>
        <end position="693"/>
    </location>
</feature>
<evidence type="ECO:0000256" key="16">
    <source>
        <dbReference type="SAM" id="Phobius"/>
    </source>
</evidence>
<evidence type="ECO:0000256" key="10">
    <source>
        <dbReference type="ARBA" id="ARBA00022833"/>
    </source>
</evidence>
<dbReference type="Pfam" id="PF00004">
    <property type="entry name" value="AAA"/>
    <property type="match status" value="1"/>
</dbReference>
<evidence type="ECO:0000313" key="18">
    <source>
        <dbReference type="EMBL" id="PAV65484.1"/>
    </source>
</evidence>
<dbReference type="InterPro" id="IPR003959">
    <property type="entry name" value="ATPase_AAA_core"/>
</dbReference>
<evidence type="ECO:0000256" key="2">
    <source>
        <dbReference type="ARBA" id="ARBA00004173"/>
    </source>
</evidence>
<dbReference type="AlphaFoldDB" id="A0A2A2JUS0"/>
<dbReference type="GO" id="GO:0007005">
    <property type="term" value="P:mitochondrion organization"/>
    <property type="evidence" value="ECO:0007669"/>
    <property type="project" value="TreeGrafter"/>
</dbReference>
<dbReference type="InterPro" id="IPR000642">
    <property type="entry name" value="Peptidase_M41"/>
</dbReference>
<dbReference type="PROSITE" id="PS00674">
    <property type="entry name" value="AAA"/>
    <property type="match status" value="1"/>
</dbReference>
<dbReference type="InterPro" id="IPR004296">
    <property type="entry name" value="DUF236"/>
</dbReference>
<dbReference type="CDD" id="cd19501">
    <property type="entry name" value="RecA-like_FtsH"/>
    <property type="match status" value="1"/>
</dbReference>
<accession>A0A2A2JUS0</accession>
<dbReference type="Proteomes" id="UP000218231">
    <property type="component" value="Unassembled WGS sequence"/>
</dbReference>
<dbReference type="PANTHER" id="PTHR23076:SF97">
    <property type="entry name" value="ATP-DEPENDENT ZINC METALLOPROTEASE YME1L1"/>
    <property type="match status" value="1"/>
</dbReference>
<dbReference type="Pfam" id="PF01434">
    <property type="entry name" value="Peptidase_M41"/>
    <property type="match status" value="1"/>
</dbReference>
<organism evidence="18 19">
    <name type="scientific">Diploscapter pachys</name>
    <dbReference type="NCBI Taxonomy" id="2018661"/>
    <lineage>
        <taxon>Eukaryota</taxon>
        <taxon>Metazoa</taxon>
        <taxon>Ecdysozoa</taxon>
        <taxon>Nematoda</taxon>
        <taxon>Chromadorea</taxon>
        <taxon>Rhabditida</taxon>
        <taxon>Rhabditina</taxon>
        <taxon>Rhabditomorpha</taxon>
        <taxon>Rhabditoidea</taxon>
        <taxon>Rhabditidae</taxon>
        <taxon>Diploscapter</taxon>
    </lineage>
</organism>
<evidence type="ECO:0000256" key="8">
    <source>
        <dbReference type="ARBA" id="ARBA00022741"/>
    </source>
</evidence>
<evidence type="ECO:0000256" key="12">
    <source>
        <dbReference type="ARBA" id="ARBA00023049"/>
    </source>
</evidence>
<evidence type="ECO:0000256" key="4">
    <source>
        <dbReference type="ARBA" id="ARBA00010044"/>
    </source>
</evidence>
<keyword evidence="16" id="KW-1133">Transmembrane helix</keyword>
<evidence type="ECO:0000256" key="1">
    <source>
        <dbReference type="ARBA" id="ARBA00001947"/>
    </source>
</evidence>
<dbReference type="SMART" id="SM00382">
    <property type="entry name" value="AAA"/>
    <property type="match status" value="1"/>
</dbReference>
<evidence type="ECO:0000313" key="19">
    <source>
        <dbReference type="Proteomes" id="UP000218231"/>
    </source>
</evidence>
<dbReference type="Pfam" id="PF17862">
    <property type="entry name" value="AAA_lid_3"/>
    <property type="match status" value="1"/>
</dbReference>
<dbReference type="SUPFAM" id="SSF140990">
    <property type="entry name" value="FtsH protease domain-like"/>
    <property type="match status" value="1"/>
</dbReference>
<dbReference type="InterPro" id="IPR005936">
    <property type="entry name" value="FtsH"/>
</dbReference>
<dbReference type="PANTHER" id="PTHR23076">
    <property type="entry name" value="METALLOPROTEASE M41 FTSH"/>
    <property type="match status" value="1"/>
</dbReference>
<reference evidence="18 19" key="1">
    <citation type="journal article" date="2017" name="Curr. Biol.">
        <title>Genome architecture and evolution of a unichromosomal asexual nematode.</title>
        <authorList>
            <person name="Fradin H."/>
            <person name="Zegar C."/>
            <person name="Gutwein M."/>
            <person name="Lucas J."/>
            <person name="Kovtun M."/>
            <person name="Corcoran D."/>
            <person name="Baugh L.R."/>
            <person name="Kiontke K."/>
            <person name="Gunsalus K."/>
            <person name="Fitch D.H."/>
            <person name="Piano F."/>
        </authorList>
    </citation>
    <scope>NUCLEOTIDE SEQUENCE [LARGE SCALE GENOMIC DNA]</scope>
    <source>
        <strain evidence="18">PF1309</strain>
    </source>
</reference>
<keyword evidence="19" id="KW-1185">Reference proteome</keyword>
<dbReference type="FunFam" id="3.40.50.300:FF:000175">
    <property type="entry name" value="ATP-dependent zinc metalloprotease FTSH 4"/>
    <property type="match status" value="1"/>
</dbReference>
<evidence type="ECO:0000256" key="15">
    <source>
        <dbReference type="SAM" id="MobiDB-lite"/>
    </source>
</evidence>
<evidence type="ECO:0000256" key="14">
    <source>
        <dbReference type="ARBA" id="ARBA00023136"/>
    </source>
</evidence>
<dbReference type="GO" id="GO:0004222">
    <property type="term" value="F:metalloendopeptidase activity"/>
    <property type="evidence" value="ECO:0007669"/>
    <property type="project" value="InterPro"/>
</dbReference>
<keyword evidence="12" id="KW-0482">Metalloprotease</keyword>
<dbReference type="NCBIfam" id="TIGR01241">
    <property type="entry name" value="FtsH_fam"/>
    <property type="match status" value="1"/>
</dbReference>
<name>A0A2A2JUS0_9BILA</name>
<evidence type="ECO:0000256" key="13">
    <source>
        <dbReference type="ARBA" id="ARBA00023128"/>
    </source>
</evidence>
<dbReference type="HAMAP" id="MF_01458">
    <property type="entry name" value="FtsH"/>
    <property type="match status" value="1"/>
</dbReference>
<protein>
    <recommendedName>
        <fullName evidence="17">AAA+ ATPase domain-containing protein</fullName>
    </recommendedName>
</protein>
<keyword evidence="9" id="KW-0378">Hydrolase</keyword>
<comment type="caution">
    <text evidence="18">The sequence shown here is derived from an EMBL/GenBank/DDBJ whole genome shotgun (WGS) entry which is preliminary data.</text>
</comment>
<evidence type="ECO:0000259" key="17">
    <source>
        <dbReference type="SMART" id="SM00382"/>
    </source>
</evidence>
<dbReference type="STRING" id="2018661.A0A2A2JUS0"/>
<dbReference type="GO" id="GO:0004176">
    <property type="term" value="F:ATP-dependent peptidase activity"/>
    <property type="evidence" value="ECO:0007669"/>
    <property type="project" value="InterPro"/>
</dbReference>
<dbReference type="InterPro" id="IPR037219">
    <property type="entry name" value="Peptidase_M41-like"/>
</dbReference>
<dbReference type="EMBL" id="LIAE01010206">
    <property type="protein sequence ID" value="PAV65484.1"/>
    <property type="molecule type" value="Genomic_DNA"/>
</dbReference>
<evidence type="ECO:0000256" key="5">
    <source>
        <dbReference type="ARBA" id="ARBA00010550"/>
    </source>
</evidence>
<dbReference type="InterPro" id="IPR003593">
    <property type="entry name" value="AAA+_ATPase"/>
</dbReference>
<dbReference type="OrthoDB" id="1413014at2759"/>
<proteinExistence type="inferred from homology"/>
<dbReference type="InterPro" id="IPR027417">
    <property type="entry name" value="P-loop_NTPase"/>
</dbReference>
<dbReference type="FunFam" id="1.20.58.760:FF:000002">
    <property type="entry name" value="ATP-dependent zinc metalloprotease FtsH"/>
    <property type="match status" value="1"/>
</dbReference>
<keyword evidence="6" id="KW-0645">Protease</keyword>
<evidence type="ECO:0000256" key="7">
    <source>
        <dbReference type="ARBA" id="ARBA00022723"/>
    </source>
</evidence>
<dbReference type="FunFam" id="1.10.8.60:FF:000001">
    <property type="entry name" value="ATP-dependent zinc metalloprotease FtsH"/>
    <property type="match status" value="1"/>
</dbReference>
<feature type="transmembrane region" description="Helical" evidence="16">
    <location>
        <begin position="42"/>
        <end position="68"/>
    </location>
</feature>
<sequence>MVTSKEIEVGVSFMNNFGKLFMIHKQATPNGQRTAMNIEDMIHLFIMFPDLLFAIVAHVFAWVIYFAACSMTERLHDYNDNLKAAIRLFEQAEASLSTKVPSEIFDLTGDKYGVDWDIARFEKVDGMVQLNDPQNPYTARRLSKRRKEGEQMLSGKKLKSRKSVKTHDKDPKLTGGAVRTAKHDESGEHTAAELAKGQDKFQKPLEGAAAQKGDPNYQTLNVAKDDPFGADKKKKKKEFVMPKEVTKAKHNDPQYETLNNIKDDVFKNEETGKKKRYKRRVADLSVTSVVWMQPIGLSGLLQSYGAIRANSSSHKVSHSRSTSLSATCNAVYQQIFRQIGTTAMRQSLADKQICLVRRRKTVDLVVGNLTLSIAPSTAAMYIQQRGFRSKRTSTSLNRTNFSQKLDNQYGSDGWGLFDDSSSKPKEDAHTERWKEFETQVKKIPDSEYKSFTEGFIKGLLTGRREEDPNNTPEAKKRKRWGTIVLVASISLMLYLLFSGERQIGSLIFHHPTEVNPEEVHVTFEDVRGMDEAKQEVEEIVSYLRDPEKYSRLGGRLPKGVLLVGPPGTGKTLLARAIAGEAQVPFFHTSGSEFDEVLVGQGARRVRDLFDKAKARSPCIIFIDEIDSVGSKRVSNSFHPYANQTINQLLSEMDGFHRNEGIIVIAATNRAEDLDKALLRPGRFDVRVQVPKPDLAGRKDIFEFYLGKIVHAASVDPFILAKGTTGFTGADIENMVNQAALKAATENAIEVTMHYLDEAKDRVLMGPARTGGRIPDEEANRNTAYHEAGHTLVSIYTKDATPLHKVTIIPRGTSLGHTAMLPEKDSYQLTKSQMVAQLDVMMGGRVAEELVFGEDKVTTGAADDLRKASILATQMVKAFGMNDKVGLRDYTAEDNDSALVKVCELSPQTLDAIDKEINKVLQESYNRAKEILTKHKQEHKLLAEALLEYETLSADEVHRVCSGGKLKRPTAAFIRSYNEQSRAGGHKQPQPMVHVHLLEEQNTGADMQRGN</sequence>
<dbReference type="GO" id="GO:0016887">
    <property type="term" value="F:ATP hydrolysis activity"/>
    <property type="evidence" value="ECO:0007669"/>
    <property type="project" value="InterPro"/>
</dbReference>
<dbReference type="Gene3D" id="3.40.50.300">
    <property type="entry name" value="P-loop containing nucleotide triphosphate hydrolases"/>
    <property type="match status" value="1"/>
</dbReference>